<feature type="non-terminal residue" evidence="1">
    <location>
        <position position="1"/>
    </location>
</feature>
<reference evidence="1" key="1">
    <citation type="submission" date="2021-03" db="EMBL/GenBank/DDBJ databases">
        <title>Evolutionary priming and transition to the ectomycorrhizal habit in an iconic lineage of mushroom-forming fungi: is preadaptation a requirement?</title>
        <authorList>
            <consortium name="DOE Joint Genome Institute"/>
            <person name="Looney B.P."/>
            <person name="Miyauchi S."/>
            <person name="Morin E."/>
            <person name="Drula E."/>
            <person name="Courty P.E."/>
            <person name="Chicoki N."/>
            <person name="Fauchery L."/>
            <person name="Kohler A."/>
            <person name="Kuo A."/>
            <person name="LaButti K."/>
            <person name="Pangilinan J."/>
            <person name="Lipzen A."/>
            <person name="Riley R."/>
            <person name="Andreopoulos W."/>
            <person name="He G."/>
            <person name="Johnson J."/>
            <person name="Barry K.W."/>
            <person name="Grigoriev I.V."/>
            <person name="Nagy L."/>
            <person name="Hibbett D."/>
            <person name="Henrissat B."/>
            <person name="Matheny P.B."/>
            <person name="Labbe J."/>
            <person name="Martin A.F."/>
        </authorList>
    </citation>
    <scope>NUCLEOTIDE SEQUENCE</scope>
    <source>
        <strain evidence="1">BPL698</strain>
    </source>
</reference>
<gene>
    <name evidence="1" type="ORF">F5148DRAFT_1220294</name>
</gene>
<evidence type="ECO:0000313" key="1">
    <source>
        <dbReference type="EMBL" id="KAI9458548.1"/>
    </source>
</evidence>
<dbReference type="EMBL" id="JAGFNK010000208">
    <property type="protein sequence ID" value="KAI9458548.1"/>
    <property type="molecule type" value="Genomic_DNA"/>
</dbReference>
<evidence type="ECO:0000313" key="2">
    <source>
        <dbReference type="Proteomes" id="UP001207468"/>
    </source>
</evidence>
<name>A0ACC0U208_9AGAM</name>
<proteinExistence type="predicted"/>
<keyword evidence="2" id="KW-1185">Reference proteome</keyword>
<protein>
    <submittedName>
        <fullName evidence="1">Uncharacterized protein</fullName>
    </submittedName>
</protein>
<sequence>QASRVNRVKDASLDSAVWSETDANTHYLQTGVEPDGALHAPVLSRPSSACSHISLASSAEICQSVFSFDESPGRFAHGARWAPQPVVSPLASSSPVKDAILGLSSQIQGVSSTGKREDDPLLTPPALCASPDESGLGSLPGVLSPLEHTCFLHADRSCMRNDDPPPSPIDISPPSPPRVWPLWSPLLPPHTNLEAPPNRPAEVTGLGLSIEGAALLSSGCHPQSYRSITPTPSGSLSYKRAGSIEERSPIRSEPSPRVPPASQDQPLLGQPGSAASGHTPGEERECMKSGVPSDYDVPLPMSRCTSSASGSSRLSSHLQAQPSHRLSPQMPFYPSFTGDDNPPTAHLSTSGRHVPFGLPTPELSPMQAPAIIRSPSADPRSPISMLTRIPGSVMEFSRLHRFAHSQQGCGLFFRLKEHLFWSPYASHE</sequence>
<dbReference type="Proteomes" id="UP001207468">
    <property type="component" value="Unassembled WGS sequence"/>
</dbReference>
<comment type="caution">
    <text evidence="1">The sequence shown here is derived from an EMBL/GenBank/DDBJ whole genome shotgun (WGS) entry which is preliminary data.</text>
</comment>
<accession>A0ACC0U208</accession>
<organism evidence="1 2">
    <name type="scientific">Russula earlei</name>
    <dbReference type="NCBI Taxonomy" id="71964"/>
    <lineage>
        <taxon>Eukaryota</taxon>
        <taxon>Fungi</taxon>
        <taxon>Dikarya</taxon>
        <taxon>Basidiomycota</taxon>
        <taxon>Agaricomycotina</taxon>
        <taxon>Agaricomycetes</taxon>
        <taxon>Russulales</taxon>
        <taxon>Russulaceae</taxon>
        <taxon>Russula</taxon>
    </lineage>
</organism>